<dbReference type="Gene3D" id="3.40.50.360">
    <property type="match status" value="1"/>
</dbReference>
<dbReference type="PANTHER" id="PTHR47307">
    <property type="entry name" value="GLUTATHIONE-REGULATED POTASSIUM-EFFLUX SYSTEM ANCILLARY PROTEIN KEFG"/>
    <property type="match status" value="1"/>
</dbReference>
<keyword evidence="4" id="KW-1185">Reference proteome</keyword>
<dbReference type="GO" id="GO:0003955">
    <property type="term" value="F:NAD(P)H dehydrogenase (quinone) activity"/>
    <property type="evidence" value="ECO:0007669"/>
    <property type="project" value="TreeGrafter"/>
</dbReference>
<reference evidence="3 4" key="1">
    <citation type="submission" date="2019-07" db="EMBL/GenBank/DDBJ databases">
        <title>Genomic Encyclopedia of Archaeal and Bacterial Type Strains, Phase II (KMG-II): from individual species to whole genera.</title>
        <authorList>
            <person name="Goeker M."/>
        </authorList>
    </citation>
    <scope>NUCLEOTIDE SEQUENCE [LARGE SCALE GENOMIC DNA]</scope>
    <source>
        <strain evidence="3 4">ATCC BAA-252</strain>
    </source>
</reference>
<organism evidence="3 4">
    <name type="scientific">Roseibium hamelinense</name>
    <dbReference type="NCBI Taxonomy" id="150831"/>
    <lineage>
        <taxon>Bacteria</taxon>
        <taxon>Pseudomonadati</taxon>
        <taxon>Pseudomonadota</taxon>
        <taxon>Alphaproteobacteria</taxon>
        <taxon>Hyphomicrobiales</taxon>
        <taxon>Stappiaceae</taxon>
        <taxon>Roseibium</taxon>
    </lineage>
</organism>
<dbReference type="InterPro" id="IPR003680">
    <property type="entry name" value="Flavodoxin_fold"/>
</dbReference>
<gene>
    <name evidence="3" type="ORF">JM93_02637</name>
</gene>
<accession>A0A562SZ75</accession>
<comment type="caution">
    <text evidence="3">The sequence shown here is derived from an EMBL/GenBank/DDBJ whole genome shotgun (WGS) entry which is preliminary data.</text>
</comment>
<dbReference type="PANTHER" id="PTHR47307:SF1">
    <property type="entry name" value="GLUTATHIONE-REGULATED POTASSIUM-EFFLUX SYSTEM ANCILLARY PROTEIN KEFG"/>
    <property type="match status" value="1"/>
</dbReference>
<keyword evidence="1" id="KW-0560">Oxidoreductase</keyword>
<dbReference type="GO" id="GO:0010181">
    <property type="term" value="F:FMN binding"/>
    <property type="evidence" value="ECO:0007669"/>
    <property type="project" value="TreeGrafter"/>
</dbReference>
<dbReference type="SUPFAM" id="SSF52218">
    <property type="entry name" value="Flavoproteins"/>
    <property type="match status" value="1"/>
</dbReference>
<dbReference type="OrthoDB" id="9798454at2"/>
<dbReference type="InterPro" id="IPR029039">
    <property type="entry name" value="Flavoprotein-like_sf"/>
</dbReference>
<evidence type="ECO:0000313" key="4">
    <source>
        <dbReference type="Proteomes" id="UP000320593"/>
    </source>
</evidence>
<dbReference type="AlphaFoldDB" id="A0A562SZ75"/>
<evidence type="ECO:0000259" key="2">
    <source>
        <dbReference type="Pfam" id="PF02525"/>
    </source>
</evidence>
<dbReference type="RefSeq" id="WP_145343993.1">
    <property type="nucleotide sequence ID" value="NZ_SMLY01000083.1"/>
</dbReference>
<feature type="domain" description="Flavodoxin-like fold" evidence="2">
    <location>
        <begin position="3"/>
        <end position="170"/>
    </location>
</feature>
<dbReference type="InterPro" id="IPR046980">
    <property type="entry name" value="KefG/KefF"/>
</dbReference>
<dbReference type="Proteomes" id="UP000320593">
    <property type="component" value="Unassembled WGS sequence"/>
</dbReference>
<evidence type="ECO:0000256" key="1">
    <source>
        <dbReference type="ARBA" id="ARBA00023002"/>
    </source>
</evidence>
<dbReference type="Pfam" id="PF02525">
    <property type="entry name" value="Flavodoxin_2"/>
    <property type="match status" value="1"/>
</dbReference>
<dbReference type="GO" id="GO:0009055">
    <property type="term" value="F:electron transfer activity"/>
    <property type="evidence" value="ECO:0007669"/>
    <property type="project" value="TreeGrafter"/>
</dbReference>
<dbReference type="EMBL" id="VLLF01000006">
    <property type="protein sequence ID" value="TWI85930.1"/>
    <property type="molecule type" value="Genomic_DNA"/>
</dbReference>
<name>A0A562SZ75_9HYPH</name>
<protein>
    <submittedName>
        <fullName evidence="3">Kef-type potassium/proton antiporter accessory protein (CPA2 family)</fullName>
    </submittedName>
</protein>
<sequence length="205" mass="22569">MAKVLVLYAHPRPDRSEVNAPMFEAAQSLDGVTAVDLYADYPDLGIDVDTEQARLVAHDVIVFQHPLYWYSAPAIVKEWQDLVLEHGFAYGHDGDHLAGKWILNATTTGAKPEAYSKGGVNHADLRSLLIPFEKTADLCGMTYVAPFVLHGAGRAREENRVQMHVEAYRTLLTALVSDRVDLAKASRAIALEGDLTPFLLQSEIA</sequence>
<evidence type="ECO:0000313" key="3">
    <source>
        <dbReference type="EMBL" id="TWI85930.1"/>
    </source>
</evidence>
<proteinExistence type="predicted"/>